<name>A0ACB1AUL0_MELEN</name>
<sequence>MRANSKFNEKPLRDTDNNNDYETLPGTINIGQNASLSEENSQLDDDNLYIQPKLNSKFSRKNSTLKQQQQQNYRLQKERLRHETLADENVHVGLMFGSKALIQLITNPLIGPLTNKIGYTVPMFGGFIILFLSTLLFAFGSSFSSLWLARALQGMGMLAQAYPDDAERGSAMGIALGGLALGVLVGPPYGGLLYQWAGKELPFILLALLALFDGSSITIGNLGIAILEPSLPLWMMESWSASISYMIGTNIFGPLAHKIGRWLSTFIGIVVIGFCLILIPSAESIYGLVLPNFFMGFSIGMIDASMFPMMGYIVDIRHVGVYGSIYAIADAAFCFAFFLGPFFSGPLVRSVGFPTMMYFIAAINFCYAPLMFFLRHLPPTNTQTEGGGEQQTLTSTNQQQQKQIILNTPLIYEKIEGINDPQLLYGNEQQKRQTNGFNSVWDD</sequence>
<evidence type="ECO:0000313" key="2">
    <source>
        <dbReference type="Proteomes" id="UP001497535"/>
    </source>
</evidence>
<proteinExistence type="predicted"/>
<gene>
    <name evidence="1" type="ORF">MENTE1834_LOCUS43362</name>
</gene>
<evidence type="ECO:0000313" key="1">
    <source>
        <dbReference type="EMBL" id="CAK5105985.1"/>
    </source>
</evidence>
<reference evidence="1" key="1">
    <citation type="submission" date="2023-11" db="EMBL/GenBank/DDBJ databases">
        <authorList>
            <person name="Poullet M."/>
        </authorList>
    </citation>
    <scope>NUCLEOTIDE SEQUENCE</scope>
    <source>
        <strain evidence="1">E1834</strain>
    </source>
</reference>
<dbReference type="EMBL" id="CAVMJV010000121">
    <property type="protein sequence ID" value="CAK5105985.1"/>
    <property type="molecule type" value="Genomic_DNA"/>
</dbReference>
<accession>A0ACB1AUL0</accession>
<organism evidence="1 2">
    <name type="scientific">Meloidogyne enterolobii</name>
    <name type="common">Root-knot nematode worm</name>
    <name type="synonym">Meloidogyne mayaguensis</name>
    <dbReference type="NCBI Taxonomy" id="390850"/>
    <lineage>
        <taxon>Eukaryota</taxon>
        <taxon>Metazoa</taxon>
        <taxon>Ecdysozoa</taxon>
        <taxon>Nematoda</taxon>
        <taxon>Chromadorea</taxon>
        <taxon>Rhabditida</taxon>
        <taxon>Tylenchina</taxon>
        <taxon>Tylenchomorpha</taxon>
        <taxon>Tylenchoidea</taxon>
        <taxon>Meloidogynidae</taxon>
        <taxon>Meloidogyninae</taxon>
        <taxon>Meloidogyne</taxon>
    </lineage>
</organism>
<keyword evidence="2" id="KW-1185">Reference proteome</keyword>
<comment type="caution">
    <text evidence="1">The sequence shown here is derived from an EMBL/GenBank/DDBJ whole genome shotgun (WGS) entry which is preliminary data.</text>
</comment>
<dbReference type="Proteomes" id="UP001497535">
    <property type="component" value="Unassembled WGS sequence"/>
</dbReference>
<protein>
    <submittedName>
        <fullName evidence="1">Uncharacterized protein</fullName>
    </submittedName>
</protein>